<evidence type="ECO:0000259" key="6">
    <source>
        <dbReference type="Pfam" id="PF04542"/>
    </source>
</evidence>
<evidence type="ECO:0000256" key="4">
    <source>
        <dbReference type="ARBA" id="ARBA00023163"/>
    </source>
</evidence>
<dbReference type="Gene3D" id="1.20.120.1810">
    <property type="match status" value="1"/>
</dbReference>
<keyword evidence="3" id="KW-0238">DNA-binding</keyword>
<dbReference type="SUPFAM" id="SSF88659">
    <property type="entry name" value="Sigma3 and sigma4 domains of RNA polymerase sigma factors"/>
    <property type="match status" value="1"/>
</dbReference>
<evidence type="ECO:0000259" key="7">
    <source>
        <dbReference type="Pfam" id="PF04545"/>
    </source>
</evidence>
<dbReference type="Pfam" id="PF04545">
    <property type="entry name" value="Sigma70_r4"/>
    <property type="match status" value="1"/>
</dbReference>
<dbReference type="Gene3D" id="1.20.140.160">
    <property type="match status" value="1"/>
</dbReference>
<dbReference type="Proteomes" id="UP000521922">
    <property type="component" value="Unassembled WGS sequence"/>
</dbReference>
<gene>
    <name evidence="8" type="ORF">BJ968_003280</name>
</gene>
<dbReference type="CDD" id="cd06171">
    <property type="entry name" value="Sigma70_r4"/>
    <property type="match status" value="1"/>
</dbReference>
<dbReference type="GO" id="GO:0006352">
    <property type="term" value="P:DNA-templated transcription initiation"/>
    <property type="evidence" value="ECO:0007669"/>
    <property type="project" value="InterPro"/>
</dbReference>
<keyword evidence="9" id="KW-1185">Reference proteome</keyword>
<dbReference type="AlphaFoldDB" id="A0A7Y9DN89"/>
<dbReference type="InterPro" id="IPR007630">
    <property type="entry name" value="RNA_pol_sigma70_r4"/>
</dbReference>
<feature type="domain" description="RNA polymerase sigma-70 region 2" evidence="6">
    <location>
        <begin position="8"/>
        <end position="77"/>
    </location>
</feature>
<dbReference type="PANTHER" id="PTHR30385:SF4">
    <property type="entry name" value="RNA POLYMERASE SIGMA-E FACTOR"/>
    <property type="match status" value="1"/>
</dbReference>
<dbReference type="InterPro" id="IPR013324">
    <property type="entry name" value="RNA_pol_sigma_r3/r4-like"/>
</dbReference>
<protein>
    <submittedName>
        <fullName evidence="8">RNA polymerase sigma-B factor</fullName>
    </submittedName>
</protein>
<dbReference type="InterPro" id="IPR014284">
    <property type="entry name" value="RNA_pol_sigma-70_dom"/>
</dbReference>
<dbReference type="InterPro" id="IPR007627">
    <property type="entry name" value="RNA_pol_sigma70_r2"/>
</dbReference>
<proteinExistence type="predicted"/>
<feature type="region of interest" description="Disordered" evidence="5">
    <location>
        <begin position="228"/>
        <end position="248"/>
    </location>
</feature>
<accession>A0A7Y9DN89</accession>
<dbReference type="InterPro" id="IPR013325">
    <property type="entry name" value="RNA_pol_sigma_r2"/>
</dbReference>
<evidence type="ECO:0000313" key="8">
    <source>
        <dbReference type="EMBL" id="NYD23740.1"/>
    </source>
</evidence>
<feature type="compositionally biased region" description="Low complexity" evidence="5">
    <location>
        <begin position="234"/>
        <end position="248"/>
    </location>
</feature>
<dbReference type="RefSeq" id="WP_179753675.1">
    <property type="nucleotide sequence ID" value="NZ_BAAAGN010000003.1"/>
</dbReference>
<sequence>MFDTREQLIHEHLDLARGLAWRYRHRGIPDEDLEQVARLGLVKAAERFDPEAGHEFGAFATPTITGELRRWFRDHGWCVRPPRRLQELRTRMIHEDTTGLSEEELAARLDATVAELREAHRATHAYSALSLDVPRHDVATDEDTGARIDDLLSLRGAVARLSDRERRILHLRFYAEATQAEIAGDLGISQMQVSRLLAGIMTRLRAELGVHVPVRDVTSPVRRRKAAEGVPAWSRIPSTSSTRTSRAA</sequence>
<dbReference type="GO" id="GO:0016987">
    <property type="term" value="F:sigma factor activity"/>
    <property type="evidence" value="ECO:0007669"/>
    <property type="project" value="UniProtKB-KW"/>
</dbReference>
<dbReference type="InterPro" id="IPR000943">
    <property type="entry name" value="RNA_pol_sigma70"/>
</dbReference>
<evidence type="ECO:0000313" key="9">
    <source>
        <dbReference type="Proteomes" id="UP000521922"/>
    </source>
</evidence>
<comment type="caution">
    <text evidence="8">The sequence shown here is derived from an EMBL/GenBank/DDBJ whole genome shotgun (WGS) entry which is preliminary data.</text>
</comment>
<keyword evidence="2" id="KW-0731">Sigma factor</keyword>
<organism evidence="8 9">
    <name type="scientific">Kineococcus aurantiacus</name>
    <dbReference type="NCBI Taxonomy" id="37633"/>
    <lineage>
        <taxon>Bacteria</taxon>
        <taxon>Bacillati</taxon>
        <taxon>Actinomycetota</taxon>
        <taxon>Actinomycetes</taxon>
        <taxon>Kineosporiales</taxon>
        <taxon>Kineosporiaceae</taxon>
        <taxon>Kineococcus</taxon>
    </lineage>
</organism>
<feature type="domain" description="RNA polymerase sigma-70 region 4" evidence="7">
    <location>
        <begin position="158"/>
        <end position="206"/>
    </location>
</feature>
<reference evidence="8 9" key="1">
    <citation type="submission" date="2020-07" db="EMBL/GenBank/DDBJ databases">
        <title>Sequencing the genomes of 1000 actinobacteria strains.</title>
        <authorList>
            <person name="Klenk H.-P."/>
        </authorList>
    </citation>
    <scope>NUCLEOTIDE SEQUENCE [LARGE SCALE GENOMIC DNA]</scope>
    <source>
        <strain evidence="8 9">DSM 7487</strain>
    </source>
</reference>
<dbReference type="NCBIfam" id="TIGR02937">
    <property type="entry name" value="sigma70-ECF"/>
    <property type="match status" value="1"/>
</dbReference>
<name>A0A7Y9DN89_9ACTN</name>
<dbReference type="PRINTS" id="PR00046">
    <property type="entry name" value="SIGMA70FCT"/>
</dbReference>
<evidence type="ECO:0000256" key="5">
    <source>
        <dbReference type="SAM" id="MobiDB-lite"/>
    </source>
</evidence>
<dbReference type="PANTHER" id="PTHR30385">
    <property type="entry name" value="SIGMA FACTOR F FLAGELLAR"/>
    <property type="match status" value="1"/>
</dbReference>
<keyword evidence="1" id="KW-0805">Transcription regulation</keyword>
<dbReference type="GO" id="GO:0003677">
    <property type="term" value="F:DNA binding"/>
    <property type="evidence" value="ECO:0007669"/>
    <property type="project" value="UniProtKB-KW"/>
</dbReference>
<evidence type="ECO:0000256" key="3">
    <source>
        <dbReference type="ARBA" id="ARBA00023125"/>
    </source>
</evidence>
<dbReference type="EMBL" id="JACCBB010000001">
    <property type="protein sequence ID" value="NYD23740.1"/>
    <property type="molecule type" value="Genomic_DNA"/>
</dbReference>
<dbReference type="Pfam" id="PF04542">
    <property type="entry name" value="Sigma70_r2"/>
    <property type="match status" value="1"/>
</dbReference>
<dbReference type="SUPFAM" id="SSF88946">
    <property type="entry name" value="Sigma2 domain of RNA polymerase sigma factors"/>
    <property type="match status" value="1"/>
</dbReference>
<keyword evidence="4" id="KW-0804">Transcription</keyword>
<evidence type="ECO:0000256" key="2">
    <source>
        <dbReference type="ARBA" id="ARBA00023082"/>
    </source>
</evidence>
<evidence type="ECO:0000256" key="1">
    <source>
        <dbReference type="ARBA" id="ARBA00023015"/>
    </source>
</evidence>